<dbReference type="Pfam" id="PF00171">
    <property type="entry name" value="Aldedh"/>
    <property type="match status" value="1"/>
</dbReference>
<sequence>MSLYGGNWSLLYSKIGALVPEAFLPDGHLAGVWGGSWQADGSPRPTFSPNDDSPLASPLSLNTDQAKRAVQTAAKEAPAWAALSLDERCARVQRAVDALREHRETLALLLAWEIGKPLAQARTSVDRTVEGVQWYLMEAGRLTHGRTPVGLVSNIASWNYPLSVLVHSMLVQALAGNIALAKSPSAGGAASVTLAVALARRAGVPLCLMHGSGSQLGELLIRSEEVDAVAFVGGRAHGRTVAEQLVDRSKRYMLEMEGVNAYGLWEFSDWALLEQHLTKGYEYGKQRCTAYARFVVQRRLFPQFLETYQRAMAQIKVGHPLKLDGDSAPALTYGPLISADKVRSLQVRIEEALSLGAVPIYQGKLDPSRFLEGQDTSAYTAPTALLNVPRRSALYHAEPFGPVDTFVVVDTLDELINEMNVSRGSLVATIATEDERVAREVSPRLQTFKVGINVLRSRGDREEAFGGYGESWQGCFVGGEHLIRAVTHSTSGELPLGNFTSVRVPMSRP</sequence>
<gene>
    <name evidence="3" type="ORF">ACFFLM_26330</name>
</gene>
<proteinExistence type="predicted"/>
<organism evidence="3 4">
    <name type="scientific">Deinococcus oregonensis</name>
    <dbReference type="NCBI Taxonomy" id="1805970"/>
    <lineage>
        <taxon>Bacteria</taxon>
        <taxon>Thermotogati</taxon>
        <taxon>Deinococcota</taxon>
        <taxon>Deinococci</taxon>
        <taxon>Deinococcales</taxon>
        <taxon>Deinococcaceae</taxon>
        <taxon>Deinococcus</taxon>
    </lineage>
</organism>
<dbReference type="InterPro" id="IPR015590">
    <property type="entry name" value="Aldehyde_DH_dom"/>
</dbReference>
<dbReference type="RefSeq" id="WP_380017409.1">
    <property type="nucleotide sequence ID" value="NZ_JBHLYR010000091.1"/>
</dbReference>
<name>A0ABV6B963_9DEIO</name>
<accession>A0ABV6B963</accession>
<evidence type="ECO:0000313" key="4">
    <source>
        <dbReference type="Proteomes" id="UP001589733"/>
    </source>
</evidence>
<dbReference type="InterPro" id="IPR016162">
    <property type="entry name" value="Ald_DH_N"/>
</dbReference>
<evidence type="ECO:0000259" key="2">
    <source>
        <dbReference type="Pfam" id="PF00171"/>
    </source>
</evidence>
<keyword evidence="1" id="KW-0560">Oxidoreductase</keyword>
<dbReference type="Proteomes" id="UP001589733">
    <property type="component" value="Unassembled WGS sequence"/>
</dbReference>
<evidence type="ECO:0000313" key="3">
    <source>
        <dbReference type="EMBL" id="MFB9995456.1"/>
    </source>
</evidence>
<dbReference type="SUPFAM" id="SSF53720">
    <property type="entry name" value="ALDH-like"/>
    <property type="match status" value="1"/>
</dbReference>
<protein>
    <submittedName>
        <fullName evidence="3">Aldehyde dehydrogenase family protein</fullName>
    </submittedName>
</protein>
<evidence type="ECO:0000256" key="1">
    <source>
        <dbReference type="ARBA" id="ARBA00023002"/>
    </source>
</evidence>
<reference evidence="3 4" key="1">
    <citation type="submission" date="2024-09" db="EMBL/GenBank/DDBJ databases">
        <authorList>
            <person name="Sun Q."/>
            <person name="Mori K."/>
        </authorList>
    </citation>
    <scope>NUCLEOTIDE SEQUENCE [LARGE SCALE GENOMIC DNA]</scope>
    <source>
        <strain evidence="3 4">JCM 13503</strain>
    </source>
</reference>
<keyword evidence="4" id="KW-1185">Reference proteome</keyword>
<dbReference type="Gene3D" id="3.40.605.10">
    <property type="entry name" value="Aldehyde Dehydrogenase, Chain A, domain 1"/>
    <property type="match status" value="1"/>
</dbReference>
<dbReference type="InterPro" id="IPR016163">
    <property type="entry name" value="Ald_DH_C"/>
</dbReference>
<comment type="caution">
    <text evidence="3">The sequence shown here is derived from an EMBL/GenBank/DDBJ whole genome shotgun (WGS) entry which is preliminary data.</text>
</comment>
<feature type="domain" description="Aldehyde dehydrogenase" evidence="2">
    <location>
        <begin position="43"/>
        <end position="488"/>
    </location>
</feature>
<dbReference type="Gene3D" id="3.40.309.10">
    <property type="entry name" value="Aldehyde Dehydrogenase, Chain A, domain 2"/>
    <property type="match status" value="1"/>
</dbReference>
<dbReference type="EMBL" id="JBHLYR010000091">
    <property type="protein sequence ID" value="MFB9995456.1"/>
    <property type="molecule type" value="Genomic_DNA"/>
</dbReference>
<dbReference type="PANTHER" id="PTHR11699">
    <property type="entry name" value="ALDEHYDE DEHYDROGENASE-RELATED"/>
    <property type="match status" value="1"/>
</dbReference>
<dbReference type="InterPro" id="IPR016161">
    <property type="entry name" value="Ald_DH/histidinol_DH"/>
</dbReference>